<dbReference type="Gene3D" id="3.40.50.300">
    <property type="entry name" value="P-loop containing nucleotide triphosphate hydrolases"/>
    <property type="match status" value="1"/>
</dbReference>
<protein>
    <submittedName>
        <fullName evidence="1">Uncharacterized protein</fullName>
    </submittedName>
</protein>
<dbReference type="GeneID" id="94170052"/>
<evidence type="ECO:0000313" key="2">
    <source>
        <dbReference type="Proteomes" id="UP000674179"/>
    </source>
</evidence>
<dbReference type="RefSeq" id="XP_067690645.1">
    <property type="nucleotide sequence ID" value="XM_067834542.1"/>
</dbReference>
<dbReference type="AlphaFoldDB" id="A0A836FZE1"/>
<sequence>MRTVSGCCESHSISGNASIERLGTRPSQMPVCAGLDGSNEVVRHFQCSLRPPDKSCNGEPSCTALLSLSTAADDDSIELFLQRGRQAERPPSSAERYSPHTKCGRWRLDVELITRGIAENDEVFGEAPSCACVGIPAEALLENNANEVVPFSFAETGTLKALNGHLATRTTSPCAGRENLPIHKPFITRKDCHTPTASRLQEHRQSSAAANSAPALQSGVFLSLITRAGRTGLNLTGADTVMLLDGDFYPHSDARAVYRLVSPRTVEDERHSDIADPTLRLDHLVLRVRAQDAYHLGFELRTLTWALGYDLRRQQLPP</sequence>
<dbReference type="InterPro" id="IPR027417">
    <property type="entry name" value="P-loop_NTPase"/>
</dbReference>
<evidence type="ECO:0000313" key="1">
    <source>
        <dbReference type="EMBL" id="KAG5472122.1"/>
    </source>
</evidence>
<keyword evidence="2" id="KW-1185">Reference proteome</keyword>
<dbReference type="EMBL" id="JAFHKP010000031">
    <property type="protein sequence ID" value="KAG5472122.1"/>
    <property type="molecule type" value="Genomic_DNA"/>
</dbReference>
<comment type="caution">
    <text evidence="1">The sequence shown here is derived from an EMBL/GenBank/DDBJ whole genome shotgun (WGS) entry which is preliminary data.</text>
</comment>
<gene>
    <name evidence="1" type="ORF">CUR178_02795</name>
</gene>
<proteinExistence type="predicted"/>
<accession>A0A836FZE1</accession>
<dbReference type="OrthoDB" id="265531at2759"/>
<reference evidence="1 2" key="1">
    <citation type="submission" date="2021-02" db="EMBL/GenBank/DDBJ databases">
        <title>Leishmania (Mundinia) enrietti genome sequencing and assembly.</title>
        <authorList>
            <person name="Almutairi H."/>
            <person name="Gatherer D."/>
        </authorList>
    </citation>
    <scope>NUCLEOTIDE SEQUENCE [LARGE SCALE GENOMIC DNA]</scope>
    <source>
        <strain evidence="1">CUR178</strain>
    </source>
</reference>
<dbReference type="Proteomes" id="UP000674179">
    <property type="component" value="Chromosome 31"/>
</dbReference>
<organism evidence="1 2">
    <name type="scientific">Leishmania enriettii</name>
    <dbReference type="NCBI Taxonomy" id="5663"/>
    <lineage>
        <taxon>Eukaryota</taxon>
        <taxon>Discoba</taxon>
        <taxon>Euglenozoa</taxon>
        <taxon>Kinetoplastea</taxon>
        <taxon>Metakinetoplastina</taxon>
        <taxon>Trypanosomatida</taxon>
        <taxon>Trypanosomatidae</taxon>
        <taxon>Leishmaniinae</taxon>
        <taxon>Leishmania</taxon>
    </lineage>
</organism>
<name>A0A836FZE1_LEIEN</name>
<dbReference type="KEGG" id="lenr:94170052"/>